<feature type="transmembrane region" description="Helical" evidence="1">
    <location>
        <begin position="432"/>
        <end position="452"/>
    </location>
</feature>
<evidence type="ECO:0008006" key="4">
    <source>
        <dbReference type="Google" id="ProtNLM"/>
    </source>
</evidence>
<feature type="transmembrane region" description="Helical" evidence="1">
    <location>
        <begin position="6"/>
        <end position="26"/>
    </location>
</feature>
<sequence>MIKSMLILVVYTLANIGFSYFALSIFSRSMARALPLSLQFAFGTALLSSLWIFLGLGGWLQAEILWPIVFILAIPAVWIIVQKTKILAKERFFYFQHSNRVYYGLLFIALMVMIWIGVLAYLRPPYGDAAAFYMVYPKIIAATGQLKAMPGTYRNFSTIGISGELHFAVLIILASTGVAKSFAWIVGAGMLLLLRDITRKVGGGVIAQIAAIAMLLTATTFSDFLSDGKTDLFPALIGLASVYCILLRADNRFLKGLIVIAGLNCGFSMAAKFSFIIALFPAVGLLLIFQEMTIGSGAKDSRNYKSVFLGLLLFGFSVFAGLIPHLIKNGFLFANPLAPFVGMHNWADQSSWFSFKDTLWIVATYPMALVFGVYPLQGGSMSILWIAAFALIPFMHRSEFLLRHPLMQLTLSGCFGLLCWIAVKASIFVPRYFLTTLIMLIPLPAIAVEYMWQNEIRPRLVSYAFALLTAVSLLITPFIPVTGAFTVMALRDFKHKDQRQADCRFEPSIYCKAFRSINEKASKGERVFVIGYYTYWLREDLLQCINEPWEYKVFSNPNPEEIWAAFYEQGFMHIALQNNLQDTFSDKLDPTKAPKWLRVSKEFVNTDMQIFHLKAIDPSKQPHLVCAKDGKYAWRPQAVADARDCRRVL</sequence>
<organism evidence="2 3">
    <name type="scientific">Legionella lansingensis</name>
    <dbReference type="NCBI Taxonomy" id="45067"/>
    <lineage>
        <taxon>Bacteria</taxon>
        <taxon>Pseudomonadati</taxon>
        <taxon>Pseudomonadota</taxon>
        <taxon>Gammaproteobacteria</taxon>
        <taxon>Legionellales</taxon>
        <taxon>Legionellaceae</taxon>
        <taxon>Legionella</taxon>
    </lineage>
</organism>
<evidence type="ECO:0000313" key="3">
    <source>
        <dbReference type="Proteomes" id="UP000054869"/>
    </source>
</evidence>
<feature type="transmembrane region" description="Helical" evidence="1">
    <location>
        <begin position="308"/>
        <end position="327"/>
    </location>
</feature>
<dbReference type="PATRIC" id="fig|45067.4.peg.175"/>
<protein>
    <recommendedName>
        <fullName evidence="4">Glycosyltransferase RgtA/B/C/D-like domain-containing protein</fullName>
    </recommendedName>
</protein>
<feature type="transmembrane region" description="Helical" evidence="1">
    <location>
        <begin position="269"/>
        <end position="288"/>
    </location>
</feature>
<keyword evidence="1" id="KW-1133">Transmembrane helix</keyword>
<feature type="transmembrane region" description="Helical" evidence="1">
    <location>
        <begin position="406"/>
        <end position="423"/>
    </location>
</feature>
<keyword evidence="1" id="KW-0472">Membrane</keyword>
<evidence type="ECO:0000313" key="2">
    <source>
        <dbReference type="EMBL" id="KTD25424.1"/>
    </source>
</evidence>
<feature type="transmembrane region" description="Helical" evidence="1">
    <location>
        <begin position="232"/>
        <end position="249"/>
    </location>
</feature>
<feature type="transmembrane region" description="Helical" evidence="1">
    <location>
        <begin position="167"/>
        <end position="193"/>
    </location>
</feature>
<dbReference type="AlphaFoldDB" id="A0A0W0VZ17"/>
<keyword evidence="1" id="KW-0812">Transmembrane</keyword>
<dbReference type="STRING" id="45067.Llan_0170"/>
<name>A0A0W0VZ17_9GAMM</name>
<dbReference type="EMBL" id="LNYI01000004">
    <property type="protein sequence ID" value="KTD25424.1"/>
    <property type="molecule type" value="Genomic_DNA"/>
</dbReference>
<gene>
    <name evidence="2" type="ORF">Llan_0170</name>
</gene>
<keyword evidence="3" id="KW-1185">Reference proteome</keyword>
<feature type="transmembrane region" description="Helical" evidence="1">
    <location>
        <begin position="64"/>
        <end position="81"/>
    </location>
</feature>
<proteinExistence type="predicted"/>
<comment type="caution">
    <text evidence="2">The sequence shown here is derived from an EMBL/GenBank/DDBJ whole genome shotgun (WGS) entry which is preliminary data.</text>
</comment>
<reference evidence="2 3" key="1">
    <citation type="submission" date="2015-11" db="EMBL/GenBank/DDBJ databases">
        <title>Genomic analysis of 38 Legionella species identifies large and diverse effector repertoires.</title>
        <authorList>
            <person name="Burstein D."/>
            <person name="Amaro F."/>
            <person name="Zusman T."/>
            <person name="Lifshitz Z."/>
            <person name="Cohen O."/>
            <person name="Gilbert J.A."/>
            <person name="Pupko T."/>
            <person name="Shuman H.A."/>
            <person name="Segal G."/>
        </authorList>
    </citation>
    <scope>NUCLEOTIDE SEQUENCE [LARGE SCALE GENOMIC DNA]</scope>
    <source>
        <strain evidence="2 3">ATCC 49751</strain>
    </source>
</reference>
<feature type="transmembrane region" description="Helical" evidence="1">
    <location>
        <begin position="38"/>
        <end position="58"/>
    </location>
</feature>
<accession>A0A0W0VZ17</accession>
<evidence type="ECO:0000256" key="1">
    <source>
        <dbReference type="SAM" id="Phobius"/>
    </source>
</evidence>
<feature type="transmembrane region" description="Helical" evidence="1">
    <location>
        <begin position="205"/>
        <end position="225"/>
    </location>
</feature>
<feature type="transmembrane region" description="Helical" evidence="1">
    <location>
        <begin position="101"/>
        <end position="123"/>
    </location>
</feature>
<dbReference type="Proteomes" id="UP000054869">
    <property type="component" value="Unassembled WGS sequence"/>
</dbReference>
<feature type="transmembrane region" description="Helical" evidence="1">
    <location>
        <begin position="464"/>
        <end position="490"/>
    </location>
</feature>